<dbReference type="InterPro" id="IPR036676">
    <property type="entry name" value="PurM-like_C_sf"/>
</dbReference>
<gene>
    <name evidence="3" type="ORF">SAMN04487771_102443</name>
</gene>
<dbReference type="InterPro" id="IPR010918">
    <property type="entry name" value="PurM-like_C_dom"/>
</dbReference>
<feature type="compositionally biased region" description="Basic and acidic residues" evidence="1">
    <location>
        <begin position="201"/>
        <end position="221"/>
    </location>
</feature>
<dbReference type="EMBL" id="FOIL01000024">
    <property type="protein sequence ID" value="SET55597.1"/>
    <property type="molecule type" value="Genomic_DNA"/>
</dbReference>
<proteinExistence type="predicted"/>
<dbReference type="Pfam" id="PF02769">
    <property type="entry name" value="AIRS_C"/>
    <property type="match status" value="1"/>
</dbReference>
<dbReference type="AlphaFoldDB" id="A0A1I0FCE5"/>
<dbReference type="eggNOG" id="COG0309">
    <property type="taxonomic scope" value="Bacteria"/>
</dbReference>
<dbReference type="Proteomes" id="UP000199820">
    <property type="component" value="Unassembled WGS sequence"/>
</dbReference>
<sequence>MTQENNSGAAEASRKTFRVRQCREAEVTGEVTAGLSIVLIGPAALRGTETAAMRLGKRLDERFSACFAERCRNAYRDHAVEADEKMLQKAGVKAFCLPGDGGLYAALWDLSSAGGRGFDIDLRKIPLLQETVEVCEIWDLNPYRLDSTGCILAAASCGESLAAQYRAMGKTAEVIGWFDRTKAGKIRSGETTTYLDFPAPDEIHKTEQQQTEKEKEGGNGL</sequence>
<evidence type="ECO:0000313" key="4">
    <source>
        <dbReference type="Proteomes" id="UP000199820"/>
    </source>
</evidence>
<dbReference type="InterPro" id="IPR011854">
    <property type="entry name" value="HypE"/>
</dbReference>
<keyword evidence="4" id="KW-1185">Reference proteome</keyword>
<evidence type="ECO:0000256" key="1">
    <source>
        <dbReference type="SAM" id="MobiDB-lite"/>
    </source>
</evidence>
<accession>A0A1I0FCE5</accession>
<dbReference type="RefSeq" id="WP_083378838.1">
    <property type="nucleotide sequence ID" value="NZ_FOIL01000024.1"/>
</dbReference>
<dbReference type="PANTHER" id="PTHR30303:SF4">
    <property type="entry name" value="HYDROGENASE EXPRESSION_FORMATION PROTEIN HYPE"/>
    <property type="match status" value="1"/>
</dbReference>
<reference evidence="3 4" key="1">
    <citation type="submission" date="2016-10" db="EMBL/GenBank/DDBJ databases">
        <authorList>
            <person name="de Groot N.N."/>
        </authorList>
    </citation>
    <scope>NUCLEOTIDE SEQUENCE [LARGE SCALE GENOMIC DNA]</scope>
    <source>
        <strain evidence="3 4">KH1P1</strain>
    </source>
</reference>
<protein>
    <submittedName>
        <fullName evidence="3">AIR synthase related protein, C-terminal domain</fullName>
    </submittedName>
</protein>
<dbReference type="OrthoDB" id="153904at2"/>
<feature type="domain" description="PurM-like C-terminal" evidence="2">
    <location>
        <begin position="33"/>
        <end position="183"/>
    </location>
</feature>
<dbReference type="STRING" id="1526.SAMN02910262_02593"/>
<dbReference type="Gene3D" id="3.90.650.10">
    <property type="entry name" value="PurM-like C-terminal domain"/>
    <property type="match status" value="1"/>
</dbReference>
<evidence type="ECO:0000259" key="2">
    <source>
        <dbReference type="Pfam" id="PF02769"/>
    </source>
</evidence>
<evidence type="ECO:0000313" key="3">
    <source>
        <dbReference type="EMBL" id="SET55597.1"/>
    </source>
</evidence>
<dbReference type="GO" id="GO:0051604">
    <property type="term" value="P:protein maturation"/>
    <property type="evidence" value="ECO:0007669"/>
    <property type="project" value="TreeGrafter"/>
</dbReference>
<dbReference type="SUPFAM" id="SSF56042">
    <property type="entry name" value="PurM C-terminal domain-like"/>
    <property type="match status" value="1"/>
</dbReference>
<organism evidence="3 4">
    <name type="scientific">[Clostridium] aminophilum</name>
    <dbReference type="NCBI Taxonomy" id="1526"/>
    <lineage>
        <taxon>Bacteria</taxon>
        <taxon>Bacillati</taxon>
        <taxon>Bacillota</taxon>
        <taxon>Clostridia</taxon>
        <taxon>Lachnospirales</taxon>
        <taxon>Lachnospiraceae</taxon>
    </lineage>
</organism>
<name>A0A1I0FCE5_9FIRM</name>
<feature type="region of interest" description="Disordered" evidence="1">
    <location>
        <begin position="197"/>
        <end position="221"/>
    </location>
</feature>
<dbReference type="PANTHER" id="PTHR30303">
    <property type="entry name" value="HYDROGENASE ISOENZYMES FORMATION PROTEIN HYPE"/>
    <property type="match status" value="1"/>
</dbReference>